<dbReference type="AlphaFoldDB" id="A0A1B1YWH2"/>
<dbReference type="GO" id="GO:0071949">
    <property type="term" value="F:FAD binding"/>
    <property type="evidence" value="ECO:0007669"/>
    <property type="project" value="InterPro"/>
</dbReference>
<evidence type="ECO:0000313" key="3">
    <source>
        <dbReference type="Proteomes" id="UP000092952"/>
    </source>
</evidence>
<dbReference type="RefSeq" id="WP_068806864.1">
    <property type="nucleotide sequence ID" value="NZ_CP014671.1"/>
</dbReference>
<organism evidence="2 3">
    <name type="scientific">Immundisolibacter cernigliae</name>
    <dbReference type="NCBI Taxonomy" id="1810504"/>
    <lineage>
        <taxon>Bacteria</taxon>
        <taxon>Pseudomonadati</taxon>
        <taxon>Pseudomonadota</taxon>
        <taxon>Gammaproteobacteria</taxon>
        <taxon>Immundisolibacterales</taxon>
        <taxon>Immundisolibacteraceae</taxon>
        <taxon>Immundisolibacter</taxon>
    </lineage>
</organism>
<dbReference type="SUPFAM" id="SSF54975">
    <property type="entry name" value="Acylphosphatase/BLUF domain-like"/>
    <property type="match status" value="1"/>
</dbReference>
<dbReference type="InterPro" id="IPR036046">
    <property type="entry name" value="Acylphosphatase-like_dom_sf"/>
</dbReference>
<dbReference type="Pfam" id="PF04940">
    <property type="entry name" value="BLUF"/>
    <property type="match status" value="1"/>
</dbReference>
<gene>
    <name evidence="2" type="ORF">PG2T_14070</name>
</gene>
<dbReference type="InParanoid" id="A0A1B1YWH2"/>
<reference evidence="3" key="1">
    <citation type="submission" date="2016-03" db="EMBL/GenBank/DDBJ databases">
        <title>Complete genome sequence of Solimmundus cernigliae, representing a novel lineage of polycyclic aromatic hydrocarbon degraders within the Gammaproteobacteria.</title>
        <authorList>
            <person name="Singleton D.R."/>
            <person name="Dickey A.N."/>
            <person name="Scholl E.H."/>
            <person name="Wright F.A."/>
            <person name="Aitken M.D."/>
        </authorList>
    </citation>
    <scope>NUCLEOTIDE SEQUENCE [LARGE SCALE GENOMIC DNA]</scope>
    <source>
        <strain evidence="3">TR3.2</strain>
    </source>
</reference>
<keyword evidence="3" id="KW-1185">Reference proteome</keyword>
<dbReference type="OrthoDB" id="557705at2"/>
<dbReference type="EMBL" id="CP014671">
    <property type="protein sequence ID" value="ANX05195.1"/>
    <property type="molecule type" value="Genomic_DNA"/>
</dbReference>
<dbReference type="STRING" id="1810504.PG2T_14070"/>
<dbReference type="KEGG" id="gbi:PG2T_14070"/>
<protein>
    <submittedName>
        <fullName evidence="2">Blue light sensor protein</fullName>
    </submittedName>
</protein>
<sequence length="142" mass="15659">MLVRLLYASRASGPVTQDTLDAILAESRRNNPALGITGILCHGGDVYMQVLEGGREAVNTLYNRIVRDARHDPVTLLHYQEITERRFAGWTMGQVNLHKVNPSILLKYSEKPQLDPFVTPGCAAMALLEELMATAQIVGRTG</sequence>
<dbReference type="PROSITE" id="PS50925">
    <property type="entry name" value="BLUF"/>
    <property type="match status" value="1"/>
</dbReference>
<dbReference type="SMART" id="SM01034">
    <property type="entry name" value="BLUF"/>
    <property type="match status" value="1"/>
</dbReference>
<dbReference type="InterPro" id="IPR007024">
    <property type="entry name" value="BLUF_domain"/>
</dbReference>
<proteinExistence type="predicted"/>
<accession>A0A1B1YWH2</accession>
<feature type="domain" description="BLUF" evidence="1">
    <location>
        <begin position="2"/>
        <end position="93"/>
    </location>
</feature>
<evidence type="ECO:0000313" key="2">
    <source>
        <dbReference type="EMBL" id="ANX05195.1"/>
    </source>
</evidence>
<dbReference type="GO" id="GO:0009882">
    <property type="term" value="F:blue light photoreceptor activity"/>
    <property type="evidence" value="ECO:0007669"/>
    <property type="project" value="InterPro"/>
</dbReference>
<name>A0A1B1YWH2_9GAMM</name>
<dbReference type="Gene3D" id="3.30.70.100">
    <property type="match status" value="1"/>
</dbReference>
<dbReference type="Proteomes" id="UP000092952">
    <property type="component" value="Chromosome"/>
</dbReference>
<evidence type="ECO:0000259" key="1">
    <source>
        <dbReference type="PROSITE" id="PS50925"/>
    </source>
</evidence>